<dbReference type="InterPro" id="IPR002509">
    <property type="entry name" value="NODB_dom"/>
</dbReference>
<organism evidence="4 5">
    <name type="scientific">Blyttiomyces helicus</name>
    <dbReference type="NCBI Taxonomy" id="388810"/>
    <lineage>
        <taxon>Eukaryota</taxon>
        <taxon>Fungi</taxon>
        <taxon>Fungi incertae sedis</taxon>
        <taxon>Chytridiomycota</taxon>
        <taxon>Chytridiomycota incertae sedis</taxon>
        <taxon>Chytridiomycetes</taxon>
        <taxon>Chytridiomycetes incertae sedis</taxon>
        <taxon>Blyttiomyces</taxon>
    </lineage>
</organism>
<dbReference type="Pfam" id="PF01522">
    <property type="entry name" value="Polysacc_deac_1"/>
    <property type="match status" value="1"/>
</dbReference>
<evidence type="ECO:0000313" key="5">
    <source>
        <dbReference type="Proteomes" id="UP000269721"/>
    </source>
</evidence>
<protein>
    <recommendedName>
        <fullName evidence="3">NodB homology domain-containing protein</fullName>
    </recommendedName>
</protein>
<dbReference type="EMBL" id="ML001286">
    <property type="protein sequence ID" value="RKO83397.1"/>
    <property type="molecule type" value="Genomic_DNA"/>
</dbReference>
<dbReference type="PANTHER" id="PTHR10587">
    <property type="entry name" value="GLYCOSYL TRANSFERASE-RELATED"/>
    <property type="match status" value="1"/>
</dbReference>
<keyword evidence="5" id="KW-1185">Reference proteome</keyword>
<accession>A0A4V1IPK7</accession>
<feature type="domain" description="NodB homology" evidence="3">
    <location>
        <begin position="9"/>
        <end position="137"/>
    </location>
</feature>
<evidence type="ECO:0000256" key="1">
    <source>
        <dbReference type="ARBA" id="ARBA00022723"/>
    </source>
</evidence>
<keyword evidence="2" id="KW-0378">Hydrolase</keyword>
<feature type="non-terminal residue" evidence="4">
    <location>
        <position position="1"/>
    </location>
</feature>
<dbReference type="Gene3D" id="3.20.20.370">
    <property type="entry name" value="Glycoside hydrolase/deacetylase"/>
    <property type="match status" value="1"/>
</dbReference>
<name>A0A4V1IPK7_9FUNG</name>
<evidence type="ECO:0000256" key="2">
    <source>
        <dbReference type="ARBA" id="ARBA00022801"/>
    </source>
</evidence>
<dbReference type="OrthoDB" id="5547340at2759"/>
<dbReference type="GO" id="GO:0005975">
    <property type="term" value="P:carbohydrate metabolic process"/>
    <property type="evidence" value="ECO:0007669"/>
    <property type="project" value="InterPro"/>
</dbReference>
<reference evidence="5" key="1">
    <citation type="journal article" date="2018" name="Nat. Microbiol.">
        <title>Leveraging single-cell genomics to expand the fungal tree of life.</title>
        <authorList>
            <person name="Ahrendt S.R."/>
            <person name="Quandt C.A."/>
            <person name="Ciobanu D."/>
            <person name="Clum A."/>
            <person name="Salamov A."/>
            <person name="Andreopoulos B."/>
            <person name="Cheng J.F."/>
            <person name="Woyke T."/>
            <person name="Pelin A."/>
            <person name="Henrissat B."/>
            <person name="Reynolds N.K."/>
            <person name="Benny G.L."/>
            <person name="Smith M.E."/>
            <person name="James T.Y."/>
            <person name="Grigoriev I.V."/>
        </authorList>
    </citation>
    <scope>NUCLEOTIDE SEQUENCE [LARGE SCALE GENOMIC DNA]</scope>
</reference>
<dbReference type="PROSITE" id="PS51677">
    <property type="entry name" value="NODB"/>
    <property type="match status" value="1"/>
</dbReference>
<dbReference type="InterPro" id="IPR050248">
    <property type="entry name" value="Polysacc_deacetylase_ArnD"/>
</dbReference>
<proteinExistence type="predicted"/>
<dbReference type="GO" id="GO:0009272">
    <property type="term" value="P:fungal-type cell wall biogenesis"/>
    <property type="evidence" value="ECO:0007669"/>
    <property type="project" value="UniProtKB-ARBA"/>
</dbReference>
<evidence type="ECO:0000313" key="4">
    <source>
        <dbReference type="EMBL" id="RKO83397.1"/>
    </source>
</evidence>
<dbReference type="Proteomes" id="UP000269721">
    <property type="component" value="Unassembled WGS sequence"/>
</dbReference>
<dbReference type="AlphaFoldDB" id="A0A4V1IPK7"/>
<dbReference type="GO" id="GO:0004099">
    <property type="term" value="F:chitin deacetylase activity"/>
    <property type="evidence" value="ECO:0007669"/>
    <property type="project" value="TreeGrafter"/>
</dbReference>
<sequence>DIVTCPQANVWGITYDDGPIVSNPANVSDTVDVRNHLDALGIKATFFIIGSNAIQHPGIINASLASGHEIGVHTWTHHPMTSLTNQQIVAEIKYTEAQIYNATGVVPNLFRPPYGDIDDRVRAIIGGSVPFPLGHWK</sequence>
<gene>
    <name evidence="4" type="ORF">BDK51DRAFT_23554</name>
</gene>
<dbReference type="SUPFAM" id="SSF88713">
    <property type="entry name" value="Glycoside hydrolase/deacetylase"/>
    <property type="match status" value="1"/>
</dbReference>
<dbReference type="GO" id="GO:0046872">
    <property type="term" value="F:metal ion binding"/>
    <property type="evidence" value="ECO:0007669"/>
    <property type="project" value="UniProtKB-KW"/>
</dbReference>
<evidence type="ECO:0000259" key="3">
    <source>
        <dbReference type="PROSITE" id="PS51677"/>
    </source>
</evidence>
<dbReference type="InterPro" id="IPR011330">
    <property type="entry name" value="Glyco_hydro/deAcase_b/a-brl"/>
</dbReference>
<dbReference type="PANTHER" id="PTHR10587:SF133">
    <property type="entry name" value="CHITIN DEACETYLASE 1-RELATED"/>
    <property type="match status" value="1"/>
</dbReference>
<keyword evidence="1" id="KW-0479">Metal-binding</keyword>
<dbReference type="GO" id="GO:0016020">
    <property type="term" value="C:membrane"/>
    <property type="evidence" value="ECO:0007669"/>
    <property type="project" value="TreeGrafter"/>
</dbReference>